<dbReference type="AlphaFoldDB" id="A0A927D7X8"/>
<dbReference type="InterPro" id="IPR000620">
    <property type="entry name" value="EamA_dom"/>
</dbReference>
<gene>
    <name evidence="4" type="ORF">H9Q16_10795</name>
</gene>
<evidence type="ECO:0000259" key="3">
    <source>
        <dbReference type="Pfam" id="PF00892"/>
    </source>
</evidence>
<evidence type="ECO:0000256" key="1">
    <source>
        <dbReference type="SAM" id="MobiDB-lite"/>
    </source>
</evidence>
<feature type="region of interest" description="Disordered" evidence="1">
    <location>
        <begin position="285"/>
        <end position="322"/>
    </location>
</feature>
<feature type="transmembrane region" description="Helical" evidence="2">
    <location>
        <begin position="41"/>
        <end position="58"/>
    </location>
</feature>
<sequence>MTSLATNQRNTGALLVVLSAVVFSTAGIFTKSVTADAWQVIFWRGLTAAAFTLFYLLLRGRLGSEIRAFGIPALLVVGLGAAGSAAFVTSFKLTSVANVALIYGAAPFLAAGLSWALTRERPTRTVMIASVAGFSGVALIVSGSLGGGTLAGDALALFMTAMLAGIMVIYRRFPATTAALPAALSSIVLLPIAARFSDPMQTVLAEIPTLAAFGLVFAVASVTLSEGARRLPAAETALLSTLELPLAPVLALIILSEAPPLTTVAGGLIVLISVVWSQRRTSNVATTRSHTSATKTPPNGPISAVSLRATRERDDNDSKSKD</sequence>
<dbReference type="PANTHER" id="PTHR22911:SF79">
    <property type="entry name" value="MOBA-LIKE NTP TRANSFERASE DOMAIN-CONTAINING PROTEIN"/>
    <property type="match status" value="1"/>
</dbReference>
<feature type="transmembrane region" description="Helical" evidence="2">
    <location>
        <begin position="12"/>
        <end position="29"/>
    </location>
</feature>
<keyword evidence="2" id="KW-0472">Membrane</keyword>
<feature type="transmembrane region" description="Helical" evidence="2">
    <location>
        <begin position="70"/>
        <end position="88"/>
    </location>
</feature>
<reference evidence="4" key="1">
    <citation type="submission" date="2020-08" db="EMBL/GenBank/DDBJ databases">
        <title>Sulfitobacter aestuariivivens sp. nov., isolated from a tidal flat.</title>
        <authorList>
            <person name="Park S."/>
            <person name="Yoon J.-H."/>
        </authorList>
    </citation>
    <scope>NUCLEOTIDE SEQUENCE</scope>
    <source>
        <strain evidence="4">TSTF-M16</strain>
    </source>
</reference>
<keyword evidence="2" id="KW-1133">Transmembrane helix</keyword>
<proteinExistence type="predicted"/>
<feature type="transmembrane region" description="Helical" evidence="2">
    <location>
        <begin position="203"/>
        <end position="224"/>
    </location>
</feature>
<dbReference type="Pfam" id="PF00892">
    <property type="entry name" value="EamA"/>
    <property type="match status" value="2"/>
</dbReference>
<name>A0A927D7X8_9RHOB</name>
<dbReference type="RefSeq" id="WP_191075441.1">
    <property type="nucleotide sequence ID" value="NZ_JACTAG010000002.1"/>
</dbReference>
<organism evidence="4 5">
    <name type="scientific">Sulfitobacter aestuariivivens</name>
    <dbReference type="NCBI Taxonomy" id="2766981"/>
    <lineage>
        <taxon>Bacteria</taxon>
        <taxon>Pseudomonadati</taxon>
        <taxon>Pseudomonadota</taxon>
        <taxon>Alphaproteobacteria</taxon>
        <taxon>Rhodobacterales</taxon>
        <taxon>Roseobacteraceae</taxon>
        <taxon>Sulfitobacter</taxon>
    </lineage>
</organism>
<dbReference type="EMBL" id="JACTAG010000002">
    <property type="protein sequence ID" value="MBD3664411.1"/>
    <property type="molecule type" value="Genomic_DNA"/>
</dbReference>
<feature type="transmembrane region" description="Helical" evidence="2">
    <location>
        <begin position="177"/>
        <end position="197"/>
    </location>
</feature>
<comment type="caution">
    <text evidence="4">The sequence shown here is derived from an EMBL/GenBank/DDBJ whole genome shotgun (WGS) entry which is preliminary data.</text>
</comment>
<keyword evidence="2" id="KW-0812">Transmembrane</keyword>
<feature type="compositionally biased region" description="Basic and acidic residues" evidence="1">
    <location>
        <begin position="309"/>
        <end position="322"/>
    </location>
</feature>
<feature type="transmembrane region" description="Helical" evidence="2">
    <location>
        <begin position="100"/>
        <end position="118"/>
    </location>
</feature>
<dbReference type="GO" id="GO:0016020">
    <property type="term" value="C:membrane"/>
    <property type="evidence" value="ECO:0007669"/>
    <property type="project" value="InterPro"/>
</dbReference>
<feature type="transmembrane region" description="Helical" evidence="2">
    <location>
        <begin position="151"/>
        <end position="170"/>
    </location>
</feature>
<accession>A0A927D7X8</accession>
<feature type="transmembrane region" description="Helical" evidence="2">
    <location>
        <begin position="236"/>
        <end position="255"/>
    </location>
</feature>
<feature type="transmembrane region" description="Helical" evidence="2">
    <location>
        <begin position="261"/>
        <end position="278"/>
    </location>
</feature>
<dbReference type="InterPro" id="IPR037185">
    <property type="entry name" value="EmrE-like"/>
</dbReference>
<feature type="compositionally biased region" description="Polar residues" evidence="1">
    <location>
        <begin position="285"/>
        <end position="297"/>
    </location>
</feature>
<feature type="domain" description="EamA" evidence="3">
    <location>
        <begin position="11"/>
        <end position="141"/>
    </location>
</feature>
<evidence type="ECO:0000256" key="2">
    <source>
        <dbReference type="SAM" id="Phobius"/>
    </source>
</evidence>
<protein>
    <submittedName>
        <fullName evidence="4">EamA family transporter</fullName>
    </submittedName>
</protein>
<dbReference type="PANTHER" id="PTHR22911">
    <property type="entry name" value="ACYL-MALONYL CONDENSING ENZYME-RELATED"/>
    <property type="match status" value="1"/>
</dbReference>
<dbReference type="SUPFAM" id="SSF103481">
    <property type="entry name" value="Multidrug resistance efflux transporter EmrE"/>
    <property type="match status" value="2"/>
</dbReference>
<keyword evidence="5" id="KW-1185">Reference proteome</keyword>
<evidence type="ECO:0000313" key="4">
    <source>
        <dbReference type="EMBL" id="MBD3664411.1"/>
    </source>
</evidence>
<dbReference type="Proteomes" id="UP000635142">
    <property type="component" value="Unassembled WGS sequence"/>
</dbReference>
<evidence type="ECO:0000313" key="5">
    <source>
        <dbReference type="Proteomes" id="UP000635142"/>
    </source>
</evidence>
<feature type="transmembrane region" description="Helical" evidence="2">
    <location>
        <begin position="125"/>
        <end position="145"/>
    </location>
</feature>
<feature type="domain" description="EamA" evidence="3">
    <location>
        <begin position="152"/>
        <end position="276"/>
    </location>
</feature>